<proteinExistence type="predicted"/>
<evidence type="ECO:0000313" key="1">
    <source>
        <dbReference type="EMBL" id="MEN3238697.1"/>
    </source>
</evidence>
<name>A0ABV0A4D6_9HYPH</name>
<gene>
    <name evidence="1" type="ORF">PUR29_35250</name>
</gene>
<dbReference type="EMBL" id="JAQYXP010000006">
    <property type="protein sequence ID" value="MEN3238697.1"/>
    <property type="molecule type" value="Genomic_DNA"/>
</dbReference>
<organism evidence="1 2">
    <name type="scientific">Methylobacterium ajmalii</name>
    <dbReference type="NCBI Taxonomy" id="2738439"/>
    <lineage>
        <taxon>Bacteria</taxon>
        <taxon>Pseudomonadati</taxon>
        <taxon>Pseudomonadota</taxon>
        <taxon>Alphaproteobacteria</taxon>
        <taxon>Hyphomicrobiales</taxon>
        <taxon>Methylobacteriaceae</taxon>
        <taxon>Methylobacterium</taxon>
    </lineage>
</organism>
<sequence length="74" mass="7770">MLDPEAGEQLAHARERGLGAGGVRVGAGNRRVDAGELVGEFVLEGGVLLDDATRVVDEGAQELQRDLVVDCHFG</sequence>
<accession>A0ABV0A4D6</accession>
<dbReference type="Proteomes" id="UP001407347">
    <property type="component" value="Unassembled WGS sequence"/>
</dbReference>
<evidence type="ECO:0000313" key="2">
    <source>
        <dbReference type="Proteomes" id="UP001407347"/>
    </source>
</evidence>
<keyword evidence="2" id="KW-1185">Reference proteome</keyword>
<comment type="caution">
    <text evidence="1">The sequence shown here is derived from an EMBL/GenBank/DDBJ whole genome shotgun (WGS) entry which is preliminary data.</text>
</comment>
<protein>
    <submittedName>
        <fullName evidence="1">Uncharacterized protein</fullName>
    </submittedName>
</protein>
<dbReference type="RefSeq" id="WP_346013819.1">
    <property type="nucleotide sequence ID" value="NZ_JAQYXP010000006.1"/>
</dbReference>
<reference evidence="1 2" key="1">
    <citation type="journal article" date="2023" name="PLoS ONE">
        <title>Complete genome assembly of Hawai'i environmental nontuberculous mycobacteria reveals unexpected co-isolation with methylobacteria.</title>
        <authorList>
            <person name="Hendrix J."/>
            <person name="Epperson L.E."/>
            <person name="Tong E.I."/>
            <person name="Chan Y.L."/>
            <person name="Hasan N.A."/>
            <person name="Dawrs S.N."/>
            <person name="Norton G.J."/>
            <person name="Virdi R."/>
            <person name="Crooks J.L."/>
            <person name="Chan E.D."/>
            <person name="Honda J.R."/>
            <person name="Strong M."/>
        </authorList>
    </citation>
    <scope>NUCLEOTIDE SEQUENCE [LARGE SCALE GENOMIC DNA]</scope>
    <source>
        <strain evidence="1 2">NJH_HI04-1</strain>
    </source>
</reference>